<reference evidence="2" key="1">
    <citation type="submission" date="2016-02" db="EMBL/GenBank/DDBJ databases">
        <authorList>
            <person name="Rodrigo-Torres Lidia"/>
            <person name="Arahal R.David."/>
        </authorList>
    </citation>
    <scope>NUCLEOTIDE SEQUENCE [LARGE SCALE GENOMIC DNA]</scope>
    <source>
        <strain evidence="2">CECT 8713</strain>
    </source>
</reference>
<dbReference type="PIRSF" id="PIRSF015736">
    <property type="entry name" value="MI"/>
    <property type="match status" value="1"/>
</dbReference>
<sequence>MKAVALSPQYSLSHLAPGGRVGVIALATDFNIEYELAKLLPEDIRAFTSRVKNINPLTIENLKTMAPDITRAADCILPGTDLDVIIYACTSGTIAIGDNQIRELIHLARPDALVTNPVSASLAAFNSLGAKNISILTPYTEAVNRELASFFETQGLEVINIAGFDFEDDTAMTFISPEDIAQAAITICDPEADALFISCTALRAAEVVSRIEAVIEKPVVTSNLALVWHTMTLLNDKTPINGYGVLLETPYSISDSN</sequence>
<accession>A0A128FC08</accession>
<name>A0A128FC08_9GAMM</name>
<keyword evidence="1" id="KW-0413">Isomerase</keyword>
<dbReference type="InterPro" id="IPR026286">
    <property type="entry name" value="MaiA/AMDase"/>
</dbReference>
<protein>
    <submittedName>
        <fullName evidence="1">Maleate isomerase</fullName>
        <ecNumber evidence="1">5.2.1.1</ecNumber>
    </submittedName>
</protein>
<dbReference type="Gene3D" id="3.40.50.12500">
    <property type="match status" value="1"/>
</dbReference>
<evidence type="ECO:0000313" key="1">
    <source>
        <dbReference type="EMBL" id="CZF84337.1"/>
    </source>
</evidence>
<dbReference type="OrthoDB" id="483160at2"/>
<dbReference type="EMBL" id="FIZY01000029">
    <property type="protein sequence ID" value="CZF84337.1"/>
    <property type="molecule type" value="Genomic_DNA"/>
</dbReference>
<gene>
    <name evidence="1" type="primary">maiA_2</name>
    <name evidence="1" type="ORF">GMA8713_03064</name>
</gene>
<evidence type="ECO:0000313" key="2">
    <source>
        <dbReference type="Proteomes" id="UP000073601"/>
    </source>
</evidence>
<dbReference type="Pfam" id="PF17645">
    <property type="entry name" value="Amdase"/>
    <property type="match status" value="1"/>
</dbReference>
<dbReference type="EC" id="5.2.1.1" evidence="1"/>
<proteinExistence type="predicted"/>
<dbReference type="Proteomes" id="UP000073601">
    <property type="component" value="Unassembled WGS sequence"/>
</dbReference>
<dbReference type="InterPro" id="IPR053714">
    <property type="entry name" value="Iso_Racemase_Enz_sf"/>
</dbReference>
<dbReference type="PANTHER" id="PTHR40267:SF1">
    <property type="entry name" value="BLR3294 PROTEIN"/>
    <property type="match status" value="1"/>
</dbReference>
<dbReference type="GO" id="GO:0050076">
    <property type="term" value="F:maleate isomerase activity"/>
    <property type="evidence" value="ECO:0007669"/>
    <property type="project" value="UniProtKB-EC"/>
</dbReference>
<dbReference type="PANTHER" id="PTHR40267">
    <property type="entry name" value="BLR3294 PROTEIN"/>
    <property type="match status" value="1"/>
</dbReference>
<keyword evidence="2" id="KW-1185">Reference proteome</keyword>
<dbReference type="RefSeq" id="WP_062711619.1">
    <property type="nucleotide sequence ID" value="NZ_CAWRCI010000029.1"/>
</dbReference>
<organism evidence="1 2">
    <name type="scientific">Grimontia marina</name>
    <dbReference type="NCBI Taxonomy" id="646534"/>
    <lineage>
        <taxon>Bacteria</taxon>
        <taxon>Pseudomonadati</taxon>
        <taxon>Pseudomonadota</taxon>
        <taxon>Gammaproteobacteria</taxon>
        <taxon>Vibrionales</taxon>
        <taxon>Vibrionaceae</taxon>
        <taxon>Grimontia</taxon>
    </lineage>
</organism>
<dbReference type="AlphaFoldDB" id="A0A128FC08"/>